<proteinExistence type="predicted"/>
<organism evidence="1 2">
    <name type="scientific">Pseudomonas nicosulfuronedens</name>
    <dbReference type="NCBI Taxonomy" id="2571105"/>
    <lineage>
        <taxon>Bacteria</taxon>
        <taxon>Pseudomonadati</taxon>
        <taxon>Pseudomonadota</taxon>
        <taxon>Gammaproteobacteria</taxon>
        <taxon>Pseudomonadales</taxon>
        <taxon>Pseudomonadaceae</taxon>
        <taxon>Pseudomonas</taxon>
    </lineage>
</organism>
<name>A0A5R9QLS3_9PSED</name>
<accession>A0A5R9QLS3</accession>
<evidence type="ECO:0000313" key="2">
    <source>
        <dbReference type="Proteomes" id="UP000306635"/>
    </source>
</evidence>
<comment type="caution">
    <text evidence="1">The sequence shown here is derived from an EMBL/GenBank/DDBJ whole genome shotgun (WGS) entry which is preliminary data.</text>
</comment>
<dbReference type="EMBL" id="SWDV01000050">
    <property type="protein sequence ID" value="TLX70486.1"/>
    <property type="molecule type" value="Genomic_DNA"/>
</dbReference>
<sequence length="102" mass="11723">MTYTTQNTTPTGCVELDYPLLAEALRMMTRADVPGLHLRQRDMRWNACITRNKVRYQRTFGFTEKYKAVAWLICQRAELIGAGKYIDGRSKAARQAREAAHV</sequence>
<dbReference type="AlphaFoldDB" id="A0A5R9QLS3"/>
<dbReference type="Proteomes" id="UP000306635">
    <property type="component" value="Unassembled WGS sequence"/>
</dbReference>
<reference evidence="1 2" key="1">
    <citation type="submission" date="2019-04" db="EMBL/GenBank/DDBJ databases">
        <authorList>
            <person name="Li M."/>
        </authorList>
    </citation>
    <scope>NUCLEOTIDE SEQUENCE [LARGE SCALE GENOMIC DNA]</scope>
    <source>
        <strain evidence="1 2">LAM1902</strain>
    </source>
</reference>
<evidence type="ECO:0000313" key="1">
    <source>
        <dbReference type="EMBL" id="TLX70486.1"/>
    </source>
</evidence>
<gene>
    <name evidence="1" type="ORF">FAS41_27870</name>
</gene>
<protein>
    <submittedName>
        <fullName evidence="1">Uncharacterized protein</fullName>
    </submittedName>
</protein>
<dbReference type="RefSeq" id="WP_138526556.1">
    <property type="nucleotide sequence ID" value="NZ_SWDV01000050.1"/>
</dbReference>
<keyword evidence="2" id="KW-1185">Reference proteome</keyword>